<dbReference type="EMBL" id="JACAZF010000004">
    <property type="protein sequence ID" value="KAF7306421.1"/>
    <property type="molecule type" value="Genomic_DNA"/>
</dbReference>
<dbReference type="RefSeq" id="XP_037221440.1">
    <property type="nucleotide sequence ID" value="XM_037361148.1"/>
</dbReference>
<keyword evidence="4" id="KW-1185">Reference proteome</keyword>
<evidence type="ECO:0000256" key="1">
    <source>
        <dbReference type="SAM" id="MobiDB-lite"/>
    </source>
</evidence>
<proteinExistence type="predicted"/>
<evidence type="ECO:0000313" key="3">
    <source>
        <dbReference type="EMBL" id="KAF7306421.1"/>
    </source>
</evidence>
<feature type="chain" id="PRO_5034898216" evidence="2">
    <location>
        <begin position="24"/>
        <end position="132"/>
    </location>
</feature>
<evidence type="ECO:0000256" key="2">
    <source>
        <dbReference type="SAM" id="SignalP"/>
    </source>
</evidence>
<name>A0A8H6W823_9AGAR</name>
<organism evidence="3 4">
    <name type="scientific">Mycena indigotica</name>
    <dbReference type="NCBI Taxonomy" id="2126181"/>
    <lineage>
        <taxon>Eukaryota</taxon>
        <taxon>Fungi</taxon>
        <taxon>Dikarya</taxon>
        <taxon>Basidiomycota</taxon>
        <taxon>Agaricomycotina</taxon>
        <taxon>Agaricomycetes</taxon>
        <taxon>Agaricomycetidae</taxon>
        <taxon>Agaricales</taxon>
        <taxon>Marasmiineae</taxon>
        <taxon>Mycenaceae</taxon>
        <taxon>Mycena</taxon>
    </lineage>
</organism>
<comment type="caution">
    <text evidence="3">The sequence shown here is derived from an EMBL/GenBank/DDBJ whole genome shotgun (WGS) entry which is preliminary data.</text>
</comment>
<gene>
    <name evidence="3" type="ORF">MIND_00433300</name>
</gene>
<protein>
    <submittedName>
        <fullName evidence="3">Uncharacterized protein</fullName>
    </submittedName>
</protein>
<sequence length="132" mass="13407">MIAFNSKLWTFVALAMAMMSTHAAPAMYASNGVATRELAACTQLCALLDGLKAQAATDGAATAVTRRAALCGCFDDEADSEATDATEPGTPPVNEAVAAPASGDDDVDTIVGTNLPPGAIFENGEVLVSRAE</sequence>
<keyword evidence="2" id="KW-0732">Signal</keyword>
<evidence type="ECO:0000313" key="4">
    <source>
        <dbReference type="Proteomes" id="UP000636479"/>
    </source>
</evidence>
<feature type="signal peptide" evidence="2">
    <location>
        <begin position="1"/>
        <end position="23"/>
    </location>
</feature>
<feature type="region of interest" description="Disordered" evidence="1">
    <location>
        <begin position="79"/>
        <end position="106"/>
    </location>
</feature>
<accession>A0A8H6W823</accession>
<dbReference type="GeneID" id="59343664"/>
<dbReference type="AlphaFoldDB" id="A0A8H6W823"/>
<reference evidence="3" key="1">
    <citation type="submission" date="2020-05" db="EMBL/GenBank/DDBJ databases">
        <title>Mycena genomes resolve the evolution of fungal bioluminescence.</title>
        <authorList>
            <person name="Tsai I.J."/>
        </authorList>
    </citation>
    <scope>NUCLEOTIDE SEQUENCE</scope>
    <source>
        <strain evidence="3">171206Taipei</strain>
    </source>
</reference>
<dbReference type="Proteomes" id="UP000636479">
    <property type="component" value="Unassembled WGS sequence"/>
</dbReference>